<proteinExistence type="predicted"/>
<protein>
    <submittedName>
        <fullName evidence="1">Uncharacterized protein</fullName>
    </submittedName>
</protein>
<name>A0A2K3KHG6_TRIPR</name>
<accession>A0A2K3KHG6</accession>
<comment type="caution">
    <text evidence="1">The sequence shown here is derived from an EMBL/GenBank/DDBJ whole genome shotgun (WGS) entry which is preliminary data.</text>
</comment>
<sequence length="133" mass="15199">LTYGTEAVIPVETGASSFRTEIPLEGEDNHKTLREELDLLEELRDGAALREATLKQKIAKRHDKKVIKREFDIGTLVYDEIKRIPMRVNSLPIGRDHIESELKPKMVPTIWKISTVKSFLDLGMLNNSPSPRY</sequence>
<evidence type="ECO:0000313" key="1">
    <source>
        <dbReference type="EMBL" id="PNX65741.1"/>
    </source>
</evidence>
<reference evidence="1 2" key="1">
    <citation type="journal article" date="2014" name="Am. J. Bot.">
        <title>Genome assembly and annotation for red clover (Trifolium pratense; Fabaceae).</title>
        <authorList>
            <person name="Istvanek J."/>
            <person name="Jaros M."/>
            <person name="Krenek A."/>
            <person name="Repkova J."/>
        </authorList>
    </citation>
    <scope>NUCLEOTIDE SEQUENCE [LARGE SCALE GENOMIC DNA]</scope>
    <source>
        <strain evidence="2">cv. Tatra</strain>
        <tissue evidence="1">Young leaves</tissue>
    </source>
</reference>
<gene>
    <name evidence="1" type="ORF">L195_g054693</name>
</gene>
<organism evidence="1 2">
    <name type="scientific">Trifolium pratense</name>
    <name type="common">Red clover</name>
    <dbReference type="NCBI Taxonomy" id="57577"/>
    <lineage>
        <taxon>Eukaryota</taxon>
        <taxon>Viridiplantae</taxon>
        <taxon>Streptophyta</taxon>
        <taxon>Embryophyta</taxon>
        <taxon>Tracheophyta</taxon>
        <taxon>Spermatophyta</taxon>
        <taxon>Magnoliopsida</taxon>
        <taxon>eudicotyledons</taxon>
        <taxon>Gunneridae</taxon>
        <taxon>Pentapetalae</taxon>
        <taxon>rosids</taxon>
        <taxon>fabids</taxon>
        <taxon>Fabales</taxon>
        <taxon>Fabaceae</taxon>
        <taxon>Papilionoideae</taxon>
        <taxon>50 kb inversion clade</taxon>
        <taxon>NPAAA clade</taxon>
        <taxon>Hologalegina</taxon>
        <taxon>IRL clade</taxon>
        <taxon>Trifolieae</taxon>
        <taxon>Trifolium</taxon>
    </lineage>
</organism>
<dbReference type="EMBL" id="ASHM01096600">
    <property type="protein sequence ID" value="PNX65741.1"/>
    <property type="molecule type" value="Genomic_DNA"/>
</dbReference>
<feature type="non-terminal residue" evidence="1">
    <location>
        <position position="1"/>
    </location>
</feature>
<dbReference type="Proteomes" id="UP000236291">
    <property type="component" value="Unassembled WGS sequence"/>
</dbReference>
<reference evidence="1 2" key="2">
    <citation type="journal article" date="2017" name="Front. Plant Sci.">
        <title>Gene Classification and Mining of Molecular Markers Useful in Red Clover (Trifolium pratense) Breeding.</title>
        <authorList>
            <person name="Istvanek J."/>
            <person name="Dluhosova J."/>
            <person name="Dluhos P."/>
            <person name="Patkova L."/>
            <person name="Nedelnik J."/>
            <person name="Repkova J."/>
        </authorList>
    </citation>
    <scope>NUCLEOTIDE SEQUENCE [LARGE SCALE GENOMIC DNA]</scope>
    <source>
        <strain evidence="2">cv. Tatra</strain>
        <tissue evidence="1">Young leaves</tissue>
    </source>
</reference>
<evidence type="ECO:0000313" key="2">
    <source>
        <dbReference type="Proteomes" id="UP000236291"/>
    </source>
</evidence>
<dbReference type="AlphaFoldDB" id="A0A2K3KHG6"/>